<gene>
    <name evidence="1" type="ORF">METZ01_LOCUS66889</name>
</gene>
<organism evidence="1">
    <name type="scientific">marine metagenome</name>
    <dbReference type="NCBI Taxonomy" id="408172"/>
    <lineage>
        <taxon>unclassified sequences</taxon>
        <taxon>metagenomes</taxon>
        <taxon>ecological metagenomes</taxon>
    </lineage>
</organism>
<reference evidence="1" key="1">
    <citation type="submission" date="2018-05" db="EMBL/GenBank/DDBJ databases">
        <authorList>
            <person name="Lanie J.A."/>
            <person name="Ng W.-L."/>
            <person name="Kazmierczak K.M."/>
            <person name="Andrzejewski T.M."/>
            <person name="Davidsen T.M."/>
            <person name="Wayne K.J."/>
            <person name="Tettelin H."/>
            <person name="Glass J.I."/>
            <person name="Rusch D."/>
            <person name="Podicherti R."/>
            <person name="Tsui H.-C.T."/>
            <person name="Winkler M.E."/>
        </authorList>
    </citation>
    <scope>NUCLEOTIDE SEQUENCE</scope>
</reference>
<dbReference type="AlphaFoldDB" id="A0A381TD05"/>
<evidence type="ECO:0000313" key="1">
    <source>
        <dbReference type="EMBL" id="SVA14035.1"/>
    </source>
</evidence>
<sequence length="36" mass="4143">MVFKNFEQGIPYRLGDFYLIQGVSADLGCRFVCVQK</sequence>
<name>A0A381TD05_9ZZZZ</name>
<dbReference type="EMBL" id="UINC01004398">
    <property type="protein sequence ID" value="SVA14035.1"/>
    <property type="molecule type" value="Genomic_DNA"/>
</dbReference>
<proteinExistence type="predicted"/>
<accession>A0A381TD05</accession>
<protein>
    <submittedName>
        <fullName evidence="1">Uncharacterized protein</fullName>
    </submittedName>
</protein>